<sequence>MENQNKKKSWSKRKFADFQNKYRRSSNFGYGSKRDKFAIAGDGELAVLRKKNSDDMNIMS</sequence>
<evidence type="ECO:0000313" key="2">
    <source>
        <dbReference type="Proteomes" id="UP000198521"/>
    </source>
</evidence>
<protein>
    <submittedName>
        <fullName evidence="1">Uncharacterized protein</fullName>
    </submittedName>
</protein>
<organism evidence="1 2">
    <name type="scientific">Aquimarina amphilecti</name>
    <dbReference type="NCBI Taxonomy" id="1038014"/>
    <lineage>
        <taxon>Bacteria</taxon>
        <taxon>Pseudomonadati</taxon>
        <taxon>Bacteroidota</taxon>
        <taxon>Flavobacteriia</taxon>
        <taxon>Flavobacteriales</taxon>
        <taxon>Flavobacteriaceae</taxon>
        <taxon>Aquimarina</taxon>
    </lineage>
</organism>
<keyword evidence="2" id="KW-1185">Reference proteome</keyword>
<dbReference type="EMBL" id="FOAB01000001">
    <property type="protein sequence ID" value="SEK44717.1"/>
    <property type="molecule type" value="Genomic_DNA"/>
</dbReference>
<reference evidence="1 2" key="1">
    <citation type="submission" date="2016-10" db="EMBL/GenBank/DDBJ databases">
        <authorList>
            <person name="de Groot N.N."/>
        </authorList>
    </citation>
    <scope>NUCLEOTIDE SEQUENCE [LARGE SCALE GENOMIC DNA]</scope>
    <source>
        <strain evidence="1 2">DSM 25232</strain>
    </source>
</reference>
<dbReference type="RefSeq" id="WP_091405206.1">
    <property type="nucleotide sequence ID" value="NZ_FOAB01000001.1"/>
</dbReference>
<accession>A0A1H7H4P3</accession>
<evidence type="ECO:0000313" key="1">
    <source>
        <dbReference type="EMBL" id="SEK44717.1"/>
    </source>
</evidence>
<gene>
    <name evidence="1" type="ORF">SAMN04487910_0549</name>
</gene>
<proteinExistence type="predicted"/>
<dbReference type="AlphaFoldDB" id="A0A1H7H4P3"/>
<name>A0A1H7H4P3_AQUAM</name>
<dbReference type="Proteomes" id="UP000198521">
    <property type="component" value="Unassembled WGS sequence"/>
</dbReference>
<dbReference type="OrthoDB" id="1163974at2"/>